<feature type="chain" id="PRO_5045916300" evidence="1">
    <location>
        <begin position="30"/>
        <end position="71"/>
    </location>
</feature>
<evidence type="ECO:0000313" key="2">
    <source>
        <dbReference type="EMBL" id="MCO6415359.1"/>
    </source>
</evidence>
<name>A0ABT1D0B8_9PROT</name>
<evidence type="ECO:0000256" key="1">
    <source>
        <dbReference type="SAM" id="SignalP"/>
    </source>
</evidence>
<gene>
    <name evidence="2" type="ORF">JYK14_04105</name>
</gene>
<dbReference type="EMBL" id="JAFIRR010000023">
    <property type="protein sequence ID" value="MCO6415359.1"/>
    <property type="molecule type" value="Genomic_DNA"/>
</dbReference>
<accession>A0ABT1D0B8</accession>
<keyword evidence="3" id="KW-1185">Reference proteome</keyword>
<protein>
    <submittedName>
        <fullName evidence="2">Uncharacterized protein</fullName>
    </submittedName>
</protein>
<comment type="caution">
    <text evidence="2">The sequence shown here is derived from an EMBL/GenBank/DDBJ whole genome shotgun (WGS) entry which is preliminary data.</text>
</comment>
<sequence length="71" mass="7544">MTQRPASRLRLRCGAALLLALMGGLSGCAGLEGAPPPWYRPGLGSHVPMERYHVPDDGHRDRLAALPPMAG</sequence>
<feature type="signal peptide" evidence="1">
    <location>
        <begin position="1"/>
        <end position="29"/>
    </location>
</feature>
<reference evidence="2 3" key="1">
    <citation type="submission" date="2021-12" db="EMBL/GenBank/DDBJ databases">
        <title>Siccirubricoccus leaddurans sp. nov., a high concentration Zn2+ tolerance bacterium.</title>
        <authorList>
            <person name="Cao Y."/>
        </authorList>
    </citation>
    <scope>NUCLEOTIDE SEQUENCE [LARGE SCALE GENOMIC DNA]</scope>
    <source>
        <strain evidence="2 3">KC 17139</strain>
    </source>
</reference>
<dbReference type="Proteomes" id="UP001523392">
    <property type="component" value="Unassembled WGS sequence"/>
</dbReference>
<organism evidence="2 3">
    <name type="scientific">Siccirubricoccus soli</name>
    <dbReference type="NCBI Taxonomy" id="2899147"/>
    <lineage>
        <taxon>Bacteria</taxon>
        <taxon>Pseudomonadati</taxon>
        <taxon>Pseudomonadota</taxon>
        <taxon>Alphaproteobacteria</taxon>
        <taxon>Acetobacterales</taxon>
        <taxon>Roseomonadaceae</taxon>
        <taxon>Siccirubricoccus</taxon>
    </lineage>
</organism>
<proteinExistence type="predicted"/>
<dbReference type="PROSITE" id="PS51257">
    <property type="entry name" value="PROKAR_LIPOPROTEIN"/>
    <property type="match status" value="1"/>
</dbReference>
<dbReference type="RefSeq" id="WP_252951955.1">
    <property type="nucleotide sequence ID" value="NZ_JAFIRR010000023.1"/>
</dbReference>
<keyword evidence="1" id="KW-0732">Signal</keyword>
<evidence type="ECO:0000313" key="3">
    <source>
        <dbReference type="Proteomes" id="UP001523392"/>
    </source>
</evidence>